<accession>E3MAX8</accession>
<name>E3MAX8_CAERE</name>
<keyword evidence="2" id="KW-1185">Reference proteome</keyword>
<protein>
    <submittedName>
        <fullName evidence="1">Uncharacterized protein</fullName>
    </submittedName>
</protein>
<reference evidence="1" key="1">
    <citation type="submission" date="2007-07" db="EMBL/GenBank/DDBJ databases">
        <title>PCAP assembly of the Caenorhabditis remanei genome.</title>
        <authorList>
            <consortium name="The Caenorhabditis remanei Sequencing Consortium"/>
            <person name="Wilson R.K."/>
        </authorList>
    </citation>
    <scope>NUCLEOTIDE SEQUENCE [LARGE SCALE GENOMIC DNA]</scope>
    <source>
        <strain evidence="1">PB4641</strain>
    </source>
</reference>
<sequence length="89" mass="9990">MTSSVIIPLFYSTSRSESETSARFSAKTTVNGILQNTKNFYGFPHLQWTTAIKLQCKCITIRTGNRISLEKNPAFIFAADLILPLKSLF</sequence>
<organism evidence="2">
    <name type="scientific">Caenorhabditis remanei</name>
    <name type="common">Caenorhabditis vulgaris</name>
    <dbReference type="NCBI Taxonomy" id="31234"/>
    <lineage>
        <taxon>Eukaryota</taxon>
        <taxon>Metazoa</taxon>
        <taxon>Ecdysozoa</taxon>
        <taxon>Nematoda</taxon>
        <taxon>Chromadorea</taxon>
        <taxon>Rhabditida</taxon>
        <taxon>Rhabditina</taxon>
        <taxon>Rhabditomorpha</taxon>
        <taxon>Rhabditoidea</taxon>
        <taxon>Rhabditidae</taxon>
        <taxon>Peloderinae</taxon>
        <taxon>Caenorhabditis</taxon>
    </lineage>
</organism>
<dbReference type="AlphaFoldDB" id="E3MAX8"/>
<gene>
    <name evidence="1" type="ORF">CRE_16770</name>
</gene>
<dbReference type="HOGENOM" id="CLU_2456923_0_0_1"/>
<proteinExistence type="predicted"/>
<dbReference type="Proteomes" id="UP000008281">
    <property type="component" value="Unassembled WGS sequence"/>
</dbReference>
<dbReference type="EMBL" id="DS268432">
    <property type="protein sequence ID" value="EFO97224.1"/>
    <property type="molecule type" value="Genomic_DNA"/>
</dbReference>
<dbReference type="InParanoid" id="E3MAX8"/>
<evidence type="ECO:0000313" key="1">
    <source>
        <dbReference type="EMBL" id="EFO97224.1"/>
    </source>
</evidence>
<evidence type="ECO:0000313" key="2">
    <source>
        <dbReference type="Proteomes" id="UP000008281"/>
    </source>
</evidence>